<comment type="caution">
    <text evidence="1">The sequence shown here is derived from an EMBL/GenBank/DDBJ whole genome shotgun (WGS) entry which is preliminary data.</text>
</comment>
<dbReference type="InterPro" id="IPR024747">
    <property type="entry name" value="Pyridox_Oxase-rel"/>
</dbReference>
<dbReference type="OrthoDB" id="444432at2759"/>
<dbReference type="Gene3D" id="2.30.110.10">
    <property type="entry name" value="Electron Transport, Fmn-binding Protein, Chain A"/>
    <property type="match status" value="1"/>
</dbReference>
<gene>
    <name evidence="1" type="ORF">BP5553_09195</name>
</gene>
<reference evidence="1 2" key="1">
    <citation type="journal article" date="2018" name="IMA Fungus">
        <title>IMA Genome-F 9: Draft genome sequence of Annulohypoxylon stygium, Aspergillus mulundensis, Berkeleyomyces basicola (syn. Thielaviopsis basicola), Ceratocystis smalleyi, two Cercospora beticola strains, Coleophoma cylindrospora, Fusarium fracticaudum, Phialophora cf. hyalina, and Morchella septimelata.</title>
        <authorList>
            <person name="Wingfield B.D."/>
            <person name="Bills G.F."/>
            <person name="Dong Y."/>
            <person name="Huang W."/>
            <person name="Nel W.J."/>
            <person name="Swalarsk-Parry B.S."/>
            <person name="Vaghefi N."/>
            <person name="Wilken P.M."/>
            <person name="An Z."/>
            <person name="de Beer Z.W."/>
            <person name="De Vos L."/>
            <person name="Chen L."/>
            <person name="Duong T.A."/>
            <person name="Gao Y."/>
            <person name="Hammerbacher A."/>
            <person name="Kikkert J.R."/>
            <person name="Li Y."/>
            <person name="Li H."/>
            <person name="Li K."/>
            <person name="Li Q."/>
            <person name="Liu X."/>
            <person name="Ma X."/>
            <person name="Naidoo K."/>
            <person name="Pethybridge S.J."/>
            <person name="Sun J."/>
            <person name="Steenkamp E.T."/>
            <person name="van der Nest M.A."/>
            <person name="van Wyk S."/>
            <person name="Wingfield M.J."/>
            <person name="Xiong C."/>
            <person name="Yue Q."/>
            <person name="Zhang X."/>
        </authorList>
    </citation>
    <scope>NUCLEOTIDE SEQUENCE [LARGE SCALE GENOMIC DNA]</scope>
    <source>
        <strain evidence="1 2">BP 5553</strain>
    </source>
</reference>
<name>A0A370TC13_9HELO</name>
<evidence type="ECO:0000313" key="1">
    <source>
        <dbReference type="EMBL" id="RDL31793.1"/>
    </source>
</evidence>
<dbReference type="EMBL" id="NPIC01000011">
    <property type="protein sequence ID" value="RDL31793.1"/>
    <property type="molecule type" value="Genomic_DNA"/>
</dbReference>
<sequence length="272" mass="30093">MSETEYAIHPRSTLHRHKERAHYDYGTIHKIMNTAPIWHVSFLPSDPSDPFPCMLPMLGQMASFANPDADPEADALDLYIHGHAASRLMRLPTASSQGNGNGDENEGVPVCISAAHIDSLILSLTPFNHSSAYRSAIIHGYATTVTSEDEKLFAMYRITNGLIPQRWENSRSPPTKSELISTGILRVRVVSASAKVNVGGPSDDRKDLKNEEVLDSVWTGVVPVYERLGTPVEAPVNRVKEVPAYLKGWIEERNREGEAYAKKTATMEKKKG</sequence>
<dbReference type="PANTHER" id="PTHR34071:SF2">
    <property type="entry name" value="FLAVIN-NUCLEOTIDE-BINDING PROTEIN"/>
    <property type="match status" value="1"/>
</dbReference>
<dbReference type="InterPro" id="IPR012349">
    <property type="entry name" value="Split_barrel_FMN-bd"/>
</dbReference>
<organism evidence="1 2">
    <name type="scientific">Venustampulla echinocandica</name>
    <dbReference type="NCBI Taxonomy" id="2656787"/>
    <lineage>
        <taxon>Eukaryota</taxon>
        <taxon>Fungi</taxon>
        <taxon>Dikarya</taxon>
        <taxon>Ascomycota</taxon>
        <taxon>Pezizomycotina</taxon>
        <taxon>Leotiomycetes</taxon>
        <taxon>Helotiales</taxon>
        <taxon>Pleuroascaceae</taxon>
        <taxon>Venustampulla</taxon>
    </lineage>
</organism>
<dbReference type="AlphaFoldDB" id="A0A370TC13"/>
<dbReference type="SUPFAM" id="SSF50475">
    <property type="entry name" value="FMN-binding split barrel"/>
    <property type="match status" value="1"/>
</dbReference>
<evidence type="ECO:0000313" key="2">
    <source>
        <dbReference type="Proteomes" id="UP000254866"/>
    </source>
</evidence>
<dbReference type="RefSeq" id="XP_031865725.1">
    <property type="nucleotide sequence ID" value="XM_032017818.1"/>
</dbReference>
<accession>A0A370TC13</accession>
<dbReference type="PANTHER" id="PTHR34071">
    <property type="entry name" value="5-NITROIMIDAZOLE ANTIBIOTICS RESISTANCE PROTEIN, NIMA-FAMILY-RELATED PROTEIN-RELATED"/>
    <property type="match status" value="1"/>
</dbReference>
<keyword evidence="2" id="KW-1185">Reference proteome</keyword>
<protein>
    <submittedName>
        <fullName evidence="1">Flavin-nucleotide-binding protein</fullName>
    </submittedName>
</protein>
<dbReference type="GeneID" id="43602044"/>
<dbReference type="Pfam" id="PF12900">
    <property type="entry name" value="Pyridox_ox_2"/>
    <property type="match status" value="1"/>
</dbReference>
<dbReference type="STRING" id="2656787.A0A370TC13"/>
<proteinExistence type="predicted"/>
<dbReference type="Proteomes" id="UP000254866">
    <property type="component" value="Unassembled WGS sequence"/>
</dbReference>